<accession>A0A369NZ25</accession>
<comment type="caution">
    <text evidence="2">The sequence shown here is derived from an EMBL/GenBank/DDBJ whole genome shotgun (WGS) entry which is preliminary data.</text>
</comment>
<protein>
    <submittedName>
        <fullName evidence="2">Nucleotidyltransferase domain-containing protein</fullName>
    </submittedName>
</protein>
<sequence>MEGGTVKPNAKQLPIDHLDDIVGSIVNTVPTDAIYVFGSYARGEQTPDSDVDLYVVTKDAAKRPLAYGALVRKALLWMKRPKDVLCSSSDAFAQRSHDLSTPEYIVAREGVKIYNP</sequence>
<dbReference type="SUPFAM" id="SSF81301">
    <property type="entry name" value="Nucleotidyltransferase"/>
    <property type="match status" value="1"/>
</dbReference>
<dbReference type="InterPro" id="IPR043519">
    <property type="entry name" value="NT_sf"/>
</dbReference>
<organism evidence="2 3">
    <name type="scientific">Adlercreutzia equolifaciens subsp. celatus</name>
    <dbReference type="NCBI Taxonomy" id="394340"/>
    <lineage>
        <taxon>Bacteria</taxon>
        <taxon>Bacillati</taxon>
        <taxon>Actinomycetota</taxon>
        <taxon>Coriobacteriia</taxon>
        <taxon>Eggerthellales</taxon>
        <taxon>Eggerthellaceae</taxon>
        <taxon>Adlercreutzia</taxon>
    </lineage>
</organism>
<dbReference type="Pfam" id="PF01909">
    <property type="entry name" value="NTP_transf_2"/>
    <property type="match status" value="1"/>
</dbReference>
<dbReference type="CDD" id="cd05403">
    <property type="entry name" value="NT_KNTase_like"/>
    <property type="match status" value="1"/>
</dbReference>
<dbReference type="AlphaFoldDB" id="A0A369NZ25"/>
<name>A0A369NZ25_9ACTN</name>
<evidence type="ECO:0000259" key="1">
    <source>
        <dbReference type="Pfam" id="PF01909"/>
    </source>
</evidence>
<evidence type="ECO:0000313" key="2">
    <source>
        <dbReference type="EMBL" id="RDC44746.1"/>
    </source>
</evidence>
<keyword evidence="2" id="KW-0808">Transferase</keyword>
<dbReference type="InterPro" id="IPR002934">
    <property type="entry name" value="Polymerase_NTP_transf_dom"/>
</dbReference>
<dbReference type="Gene3D" id="3.30.460.10">
    <property type="entry name" value="Beta Polymerase, domain 2"/>
    <property type="match status" value="1"/>
</dbReference>
<dbReference type="EMBL" id="PPUT01000012">
    <property type="protein sequence ID" value="RDC44746.1"/>
    <property type="molecule type" value="Genomic_DNA"/>
</dbReference>
<dbReference type="GO" id="GO:0016779">
    <property type="term" value="F:nucleotidyltransferase activity"/>
    <property type="evidence" value="ECO:0007669"/>
    <property type="project" value="InterPro"/>
</dbReference>
<dbReference type="Proteomes" id="UP000253805">
    <property type="component" value="Unassembled WGS sequence"/>
</dbReference>
<gene>
    <name evidence="2" type="ORF">C1850_05825</name>
</gene>
<proteinExistence type="predicted"/>
<feature type="domain" description="Polymerase nucleotidyl transferase" evidence="1">
    <location>
        <begin position="31"/>
        <end position="71"/>
    </location>
</feature>
<evidence type="ECO:0000313" key="3">
    <source>
        <dbReference type="Proteomes" id="UP000253805"/>
    </source>
</evidence>
<reference evidence="2 3" key="1">
    <citation type="journal article" date="2018" name="Elife">
        <title>Discovery and characterization of a prevalent human gut bacterial enzyme sufficient for the inactivation of a family of plant toxins.</title>
        <authorList>
            <person name="Koppel N."/>
            <person name="Bisanz J.E."/>
            <person name="Pandelia M.E."/>
            <person name="Turnbaugh P.J."/>
            <person name="Balskus E.P."/>
        </authorList>
    </citation>
    <scope>NUCLEOTIDE SEQUENCE [LARGE SCALE GENOMIC DNA]</scope>
    <source>
        <strain evidence="2 3">OB21 GAM 11</strain>
    </source>
</reference>